<keyword evidence="1" id="KW-1133">Transmembrane helix</keyword>
<keyword evidence="1" id="KW-0812">Transmembrane</keyword>
<dbReference type="AlphaFoldDB" id="A0A8J2V501"/>
<evidence type="ECO:0000256" key="1">
    <source>
        <dbReference type="SAM" id="Phobius"/>
    </source>
</evidence>
<gene>
    <name evidence="2" type="ORF">GCM10011342_13800</name>
</gene>
<evidence type="ECO:0000313" key="3">
    <source>
        <dbReference type="Proteomes" id="UP000613582"/>
    </source>
</evidence>
<protein>
    <submittedName>
        <fullName evidence="2">Uncharacterized protein</fullName>
    </submittedName>
</protein>
<proteinExistence type="predicted"/>
<sequence>MDHALTDLLFKDAVTWSLFFWLLNWGWAVTVISTGVAIWYARKPHVGWGRGWQFIAWSLLPIFGWFLFAVLGALYFEQPATPLGQWLLISLFILCVFSGLFYSAGYFTLRALKARPGS</sequence>
<keyword evidence="3" id="KW-1185">Reference proteome</keyword>
<name>A0A8J2V501_9PROT</name>
<dbReference type="EMBL" id="BMGH01000001">
    <property type="protein sequence ID" value="GGD06168.1"/>
    <property type="molecule type" value="Genomic_DNA"/>
</dbReference>
<reference evidence="2" key="2">
    <citation type="submission" date="2020-09" db="EMBL/GenBank/DDBJ databases">
        <authorList>
            <person name="Sun Q."/>
            <person name="Zhou Y."/>
        </authorList>
    </citation>
    <scope>NUCLEOTIDE SEQUENCE</scope>
    <source>
        <strain evidence="2">CGMCC 1.12921</strain>
    </source>
</reference>
<comment type="caution">
    <text evidence="2">The sequence shown here is derived from an EMBL/GenBank/DDBJ whole genome shotgun (WGS) entry which is preliminary data.</text>
</comment>
<feature type="transmembrane region" description="Helical" evidence="1">
    <location>
        <begin position="18"/>
        <end position="42"/>
    </location>
</feature>
<feature type="transmembrane region" description="Helical" evidence="1">
    <location>
        <begin position="54"/>
        <end position="76"/>
    </location>
</feature>
<accession>A0A8J2V501</accession>
<evidence type="ECO:0000313" key="2">
    <source>
        <dbReference type="EMBL" id="GGD06168.1"/>
    </source>
</evidence>
<feature type="transmembrane region" description="Helical" evidence="1">
    <location>
        <begin position="88"/>
        <end position="109"/>
    </location>
</feature>
<organism evidence="2 3">
    <name type="scientific">Aquisalinus flavus</name>
    <dbReference type="NCBI Taxonomy" id="1526572"/>
    <lineage>
        <taxon>Bacteria</taxon>
        <taxon>Pseudomonadati</taxon>
        <taxon>Pseudomonadota</taxon>
        <taxon>Alphaproteobacteria</taxon>
        <taxon>Parvularculales</taxon>
        <taxon>Parvularculaceae</taxon>
        <taxon>Aquisalinus</taxon>
    </lineage>
</organism>
<reference evidence="2" key="1">
    <citation type="journal article" date="2014" name="Int. J. Syst. Evol. Microbiol.">
        <title>Complete genome sequence of Corynebacterium casei LMG S-19264T (=DSM 44701T), isolated from a smear-ripened cheese.</title>
        <authorList>
            <consortium name="US DOE Joint Genome Institute (JGI-PGF)"/>
            <person name="Walter F."/>
            <person name="Albersmeier A."/>
            <person name="Kalinowski J."/>
            <person name="Ruckert C."/>
        </authorList>
    </citation>
    <scope>NUCLEOTIDE SEQUENCE</scope>
    <source>
        <strain evidence="2">CGMCC 1.12921</strain>
    </source>
</reference>
<keyword evidence="1" id="KW-0472">Membrane</keyword>
<dbReference type="RefSeq" id="WP_188159125.1">
    <property type="nucleotide sequence ID" value="NZ_BMGH01000001.1"/>
</dbReference>
<dbReference type="Proteomes" id="UP000613582">
    <property type="component" value="Unassembled WGS sequence"/>
</dbReference>